<protein>
    <submittedName>
        <fullName evidence="8">Sigma-70 family RNA polymerase sigma factor</fullName>
    </submittedName>
</protein>
<dbReference type="Pfam" id="PF04542">
    <property type="entry name" value="Sigma70_r2"/>
    <property type="match status" value="1"/>
</dbReference>
<dbReference type="InterPro" id="IPR013325">
    <property type="entry name" value="RNA_pol_sigma_r2"/>
</dbReference>
<dbReference type="InterPro" id="IPR013249">
    <property type="entry name" value="RNA_pol_sigma70_r4_t2"/>
</dbReference>
<dbReference type="Pfam" id="PF08281">
    <property type="entry name" value="Sigma70_r4_2"/>
    <property type="match status" value="1"/>
</dbReference>
<evidence type="ECO:0000256" key="4">
    <source>
        <dbReference type="ARBA" id="ARBA00023125"/>
    </source>
</evidence>
<comment type="similarity">
    <text evidence="1">Belongs to the sigma-70 factor family. ECF subfamily.</text>
</comment>
<proteinExistence type="inferred from homology"/>
<evidence type="ECO:0000256" key="5">
    <source>
        <dbReference type="ARBA" id="ARBA00023163"/>
    </source>
</evidence>
<keyword evidence="3" id="KW-0731">Sigma factor</keyword>
<evidence type="ECO:0000256" key="2">
    <source>
        <dbReference type="ARBA" id="ARBA00023015"/>
    </source>
</evidence>
<dbReference type="InterPro" id="IPR014284">
    <property type="entry name" value="RNA_pol_sigma-70_dom"/>
</dbReference>
<dbReference type="SUPFAM" id="SSF88659">
    <property type="entry name" value="Sigma3 and sigma4 domains of RNA polymerase sigma factors"/>
    <property type="match status" value="1"/>
</dbReference>
<dbReference type="InterPro" id="IPR036388">
    <property type="entry name" value="WH-like_DNA-bd_sf"/>
</dbReference>
<organism evidence="8 9">
    <name type="scientific">Sphingomonas agrestis</name>
    <dbReference type="NCBI Taxonomy" id="3080540"/>
    <lineage>
        <taxon>Bacteria</taxon>
        <taxon>Pseudomonadati</taxon>
        <taxon>Pseudomonadota</taxon>
        <taxon>Alphaproteobacteria</taxon>
        <taxon>Sphingomonadales</taxon>
        <taxon>Sphingomonadaceae</taxon>
        <taxon>Sphingomonas</taxon>
    </lineage>
</organism>
<dbReference type="PANTHER" id="PTHR43133:SF8">
    <property type="entry name" value="RNA POLYMERASE SIGMA FACTOR HI_1459-RELATED"/>
    <property type="match status" value="1"/>
</dbReference>
<reference evidence="8 9" key="1">
    <citation type="submission" date="2023-10" db="EMBL/GenBank/DDBJ databases">
        <title>Sphingomonas sp. HF-S4 16S ribosomal RNA gene Genome sequencing and assembly.</title>
        <authorList>
            <person name="Lee H."/>
        </authorList>
    </citation>
    <scope>NUCLEOTIDE SEQUENCE [LARGE SCALE GENOMIC DNA]</scope>
    <source>
        <strain evidence="8 9">HF-S4</strain>
    </source>
</reference>
<evidence type="ECO:0000313" key="8">
    <source>
        <dbReference type="EMBL" id="MDV3457196.1"/>
    </source>
</evidence>
<dbReference type="NCBIfam" id="TIGR02937">
    <property type="entry name" value="sigma70-ECF"/>
    <property type="match status" value="1"/>
</dbReference>
<dbReference type="EMBL" id="JAWJEJ010000001">
    <property type="protein sequence ID" value="MDV3457196.1"/>
    <property type="molecule type" value="Genomic_DNA"/>
</dbReference>
<sequence length="176" mass="20214">MQIEDALLVVRCQLGERDAFEALIVRWAGPVAGYARRVSEDSEAAAELSQEIWVRVLRGIDRLKEPRCFRAWLFGIAHRASIDALRRRYKAPSPVHDLDLPEEDESFDEQDDIERMEAGLERLPPVEREILTLFYLHELTIEETAAALAVPAGTVKSRLHRARRLLRRELEMGDTL</sequence>
<dbReference type="InterPro" id="IPR013324">
    <property type="entry name" value="RNA_pol_sigma_r3/r4-like"/>
</dbReference>
<evidence type="ECO:0000259" key="7">
    <source>
        <dbReference type="Pfam" id="PF08281"/>
    </source>
</evidence>
<accession>A0ABU3Y7B0</accession>
<feature type="domain" description="RNA polymerase sigma-70 region 2" evidence="6">
    <location>
        <begin position="23"/>
        <end position="88"/>
    </location>
</feature>
<keyword evidence="4" id="KW-0238">DNA-binding</keyword>
<evidence type="ECO:0000313" key="9">
    <source>
        <dbReference type="Proteomes" id="UP001273531"/>
    </source>
</evidence>
<evidence type="ECO:0000256" key="1">
    <source>
        <dbReference type="ARBA" id="ARBA00010641"/>
    </source>
</evidence>
<dbReference type="PANTHER" id="PTHR43133">
    <property type="entry name" value="RNA POLYMERASE ECF-TYPE SIGMA FACTO"/>
    <property type="match status" value="1"/>
</dbReference>
<name>A0ABU3Y7B0_9SPHN</name>
<gene>
    <name evidence="8" type="ORF">RZN05_09400</name>
</gene>
<dbReference type="InterPro" id="IPR039425">
    <property type="entry name" value="RNA_pol_sigma-70-like"/>
</dbReference>
<dbReference type="RefSeq" id="WP_317226354.1">
    <property type="nucleotide sequence ID" value="NZ_JAWJEJ010000001.1"/>
</dbReference>
<dbReference type="Gene3D" id="1.10.1740.10">
    <property type="match status" value="1"/>
</dbReference>
<evidence type="ECO:0000259" key="6">
    <source>
        <dbReference type="Pfam" id="PF04542"/>
    </source>
</evidence>
<feature type="domain" description="RNA polymerase sigma factor 70 region 4 type 2" evidence="7">
    <location>
        <begin position="115"/>
        <end position="166"/>
    </location>
</feature>
<dbReference type="CDD" id="cd06171">
    <property type="entry name" value="Sigma70_r4"/>
    <property type="match status" value="1"/>
</dbReference>
<comment type="caution">
    <text evidence="8">The sequence shown here is derived from an EMBL/GenBank/DDBJ whole genome shotgun (WGS) entry which is preliminary data.</text>
</comment>
<dbReference type="InterPro" id="IPR007627">
    <property type="entry name" value="RNA_pol_sigma70_r2"/>
</dbReference>
<keyword evidence="2" id="KW-0805">Transcription regulation</keyword>
<dbReference type="Gene3D" id="1.10.10.10">
    <property type="entry name" value="Winged helix-like DNA-binding domain superfamily/Winged helix DNA-binding domain"/>
    <property type="match status" value="1"/>
</dbReference>
<dbReference type="SUPFAM" id="SSF88946">
    <property type="entry name" value="Sigma2 domain of RNA polymerase sigma factors"/>
    <property type="match status" value="1"/>
</dbReference>
<keyword evidence="9" id="KW-1185">Reference proteome</keyword>
<dbReference type="Proteomes" id="UP001273531">
    <property type="component" value="Unassembled WGS sequence"/>
</dbReference>
<evidence type="ECO:0000256" key="3">
    <source>
        <dbReference type="ARBA" id="ARBA00023082"/>
    </source>
</evidence>
<keyword evidence="5" id="KW-0804">Transcription</keyword>